<proteinExistence type="predicted"/>
<evidence type="ECO:0000313" key="2">
    <source>
        <dbReference type="Proteomes" id="UP001288778"/>
    </source>
</evidence>
<protein>
    <recommendedName>
        <fullName evidence="3">Phage protein</fullName>
    </recommendedName>
</protein>
<dbReference type="AlphaFoldDB" id="A0AAW9HRR4"/>
<dbReference type="Proteomes" id="UP001288778">
    <property type="component" value="Unassembled WGS sequence"/>
</dbReference>
<gene>
    <name evidence="1" type="ORF">GNF68_03810</name>
</gene>
<name>A0AAW9HRR4_CLOPF</name>
<dbReference type="RefSeq" id="WP_164801402.1">
    <property type="nucleotide sequence ID" value="NZ_CATNYD010000001.1"/>
</dbReference>
<reference evidence="1" key="1">
    <citation type="submission" date="2019-11" db="EMBL/GenBank/DDBJ databases">
        <title>Characterization of Clostridium perfringens isolates from swine manure treated agricultural soils.</title>
        <authorList>
            <person name="Wushke S.T."/>
        </authorList>
    </citation>
    <scope>NUCLEOTIDE SEQUENCE</scope>
    <source>
        <strain evidence="1">X94</strain>
    </source>
</reference>
<evidence type="ECO:0000313" key="1">
    <source>
        <dbReference type="EMBL" id="MDZ4908198.1"/>
    </source>
</evidence>
<sequence length="111" mass="12398">MINNNTKEVILNGESYDLSFNFGVMKNICKETGLAMPVIIDAIQKLDAEVMYFVLLEGIRFNNPDFKEEILKGIGLTEMFTAFGTVAEILVDSMPKADNSTESKKTTPKKK</sequence>
<dbReference type="EMBL" id="WNUI01000005">
    <property type="protein sequence ID" value="MDZ4908198.1"/>
    <property type="molecule type" value="Genomic_DNA"/>
</dbReference>
<comment type="caution">
    <text evidence="1">The sequence shown here is derived from an EMBL/GenBank/DDBJ whole genome shotgun (WGS) entry which is preliminary data.</text>
</comment>
<organism evidence="1 2">
    <name type="scientific">Clostridium perfringens</name>
    <dbReference type="NCBI Taxonomy" id="1502"/>
    <lineage>
        <taxon>Bacteria</taxon>
        <taxon>Bacillati</taxon>
        <taxon>Bacillota</taxon>
        <taxon>Clostridia</taxon>
        <taxon>Eubacteriales</taxon>
        <taxon>Clostridiaceae</taxon>
        <taxon>Clostridium</taxon>
    </lineage>
</organism>
<evidence type="ECO:0008006" key="3">
    <source>
        <dbReference type="Google" id="ProtNLM"/>
    </source>
</evidence>
<accession>A0AAW9HRR4</accession>